<evidence type="ECO:0008006" key="3">
    <source>
        <dbReference type="Google" id="ProtNLM"/>
    </source>
</evidence>
<proteinExistence type="predicted"/>
<name>A0A1N6EMP1_9SPHN</name>
<dbReference type="RefSeq" id="WP_159437085.1">
    <property type="nucleotide sequence ID" value="NZ_FSQW01000002.1"/>
</dbReference>
<evidence type="ECO:0000313" key="2">
    <source>
        <dbReference type="Proteomes" id="UP000185192"/>
    </source>
</evidence>
<sequence>MSQLLRSLMIMLTAALIIALPVRAETFTPELFERWIDSRIGTGEPVYWYSIGTMRSYPDGKILARMEGYDTARMYWPDPARPLVHQYNRKIYIFRDPETGEVLREVNDVPVEPVAYPYQFISYELKDGAVETFVEQGRGSRKNRIGPGRDITVRMIGDTAVFTAPIYLDFPVGPPKDGIVSRYQAFENYDFFVQPAGSVSRPHQLSWVRYGAAPPWAGGGPSIMHLVTWRVDSFAAVPDSLRSYIVAEAPLWQNPPDNLAEIRRLQEPQQ</sequence>
<dbReference type="Proteomes" id="UP000185192">
    <property type="component" value="Unassembled WGS sequence"/>
</dbReference>
<dbReference type="EMBL" id="FSQW01000002">
    <property type="protein sequence ID" value="SIN84201.1"/>
    <property type="molecule type" value="Genomic_DNA"/>
</dbReference>
<gene>
    <name evidence="1" type="ORF">SAMN02745824_1999</name>
</gene>
<dbReference type="AlphaFoldDB" id="A0A1N6EMP1"/>
<accession>A0A1N6EMP1</accession>
<dbReference type="OrthoDB" id="7620353at2"/>
<keyword evidence="2" id="KW-1185">Reference proteome</keyword>
<protein>
    <recommendedName>
        <fullName evidence="3">DUF1838 domain-containing protein</fullName>
    </recommendedName>
</protein>
<dbReference type="STRING" id="1123272.SAMN02745824_1999"/>
<organism evidence="1 2">
    <name type="scientific">Parasphingorhabdus marina DSM 22363</name>
    <dbReference type="NCBI Taxonomy" id="1123272"/>
    <lineage>
        <taxon>Bacteria</taxon>
        <taxon>Pseudomonadati</taxon>
        <taxon>Pseudomonadota</taxon>
        <taxon>Alphaproteobacteria</taxon>
        <taxon>Sphingomonadales</taxon>
        <taxon>Sphingomonadaceae</taxon>
        <taxon>Parasphingorhabdus</taxon>
    </lineage>
</organism>
<evidence type="ECO:0000313" key="1">
    <source>
        <dbReference type="EMBL" id="SIN84201.1"/>
    </source>
</evidence>
<reference evidence="2" key="1">
    <citation type="submission" date="2016-11" db="EMBL/GenBank/DDBJ databases">
        <authorList>
            <person name="Varghese N."/>
            <person name="Submissions S."/>
        </authorList>
    </citation>
    <scope>NUCLEOTIDE SEQUENCE [LARGE SCALE GENOMIC DNA]</scope>
    <source>
        <strain evidence="2">DSM 22363</strain>
    </source>
</reference>
<dbReference type="InterPro" id="IPR014990">
    <property type="entry name" value="DUF1838"/>
</dbReference>
<dbReference type="Pfam" id="PF08894">
    <property type="entry name" value="DUF1838"/>
    <property type="match status" value="1"/>
</dbReference>